<dbReference type="InterPro" id="IPR029063">
    <property type="entry name" value="SAM-dependent_MTases_sf"/>
</dbReference>
<dbReference type="OrthoDB" id="329835at2759"/>
<dbReference type="InterPro" id="IPR016036">
    <property type="entry name" value="Malonyl_transacylase_ACP-bd"/>
</dbReference>
<evidence type="ECO:0000313" key="13">
    <source>
        <dbReference type="EMBL" id="OQE24124.1"/>
    </source>
</evidence>
<evidence type="ECO:0000256" key="2">
    <source>
        <dbReference type="ARBA" id="ARBA00022553"/>
    </source>
</evidence>
<comment type="caution">
    <text evidence="13">The sequence shown here is derived from an EMBL/GenBank/DDBJ whole genome shotgun (WGS) entry which is preliminary data.</text>
</comment>
<dbReference type="PROSITE" id="PS52019">
    <property type="entry name" value="PKS_MFAS_DH"/>
    <property type="match status" value="1"/>
</dbReference>
<evidence type="ECO:0000256" key="3">
    <source>
        <dbReference type="ARBA" id="ARBA00022679"/>
    </source>
</evidence>
<keyword evidence="1" id="KW-0596">Phosphopantetheine</keyword>
<dbReference type="SUPFAM" id="SSF52151">
    <property type="entry name" value="FabD/lysophospholipase-like"/>
    <property type="match status" value="1"/>
</dbReference>
<proteinExistence type="predicted"/>
<dbReference type="GO" id="GO:0006633">
    <property type="term" value="P:fatty acid biosynthetic process"/>
    <property type="evidence" value="ECO:0007669"/>
    <property type="project" value="InterPro"/>
</dbReference>
<dbReference type="EMBL" id="MLQL01000010">
    <property type="protein sequence ID" value="OQE24124.1"/>
    <property type="molecule type" value="Genomic_DNA"/>
</dbReference>
<dbReference type="InterPro" id="IPR016035">
    <property type="entry name" value="Acyl_Trfase/lysoPLipase"/>
</dbReference>
<dbReference type="Pfam" id="PF08240">
    <property type="entry name" value="ADH_N"/>
    <property type="match status" value="1"/>
</dbReference>
<keyword evidence="14" id="KW-1185">Reference proteome</keyword>
<dbReference type="GO" id="GO:0016491">
    <property type="term" value="F:oxidoreductase activity"/>
    <property type="evidence" value="ECO:0007669"/>
    <property type="project" value="UniProtKB-KW"/>
</dbReference>
<dbReference type="PROSITE" id="PS00606">
    <property type="entry name" value="KS3_1"/>
    <property type="match status" value="1"/>
</dbReference>
<feature type="domain" description="Ketosynthase family 3 (KS3)" evidence="11">
    <location>
        <begin position="5"/>
        <end position="432"/>
    </location>
</feature>
<dbReference type="InterPro" id="IPR049900">
    <property type="entry name" value="PKS_mFAS_DH"/>
</dbReference>
<dbReference type="STRING" id="254877.A0A1V6TDL9"/>
<dbReference type="PROSITE" id="PS52004">
    <property type="entry name" value="KS3_2"/>
    <property type="match status" value="1"/>
</dbReference>
<dbReference type="Gene3D" id="3.10.129.110">
    <property type="entry name" value="Polyketide synthase dehydratase"/>
    <property type="match status" value="1"/>
</dbReference>
<gene>
    <name evidence="13" type="ORF">PENFLA_c010G02574</name>
</gene>
<dbReference type="InterPro" id="IPR036291">
    <property type="entry name" value="NAD(P)-bd_dom_sf"/>
</dbReference>
<dbReference type="InterPro" id="IPR042104">
    <property type="entry name" value="PKS_dehydratase_sf"/>
</dbReference>
<dbReference type="SUPFAM" id="SSF53335">
    <property type="entry name" value="S-adenosyl-L-methionine-dependent methyltransferases"/>
    <property type="match status" value="1"/>
</dbReference>
<dbReference type="InterPro" id="IPR011032">
    <property type="entry name" value="GroES-like_sf"/>
</dbReference>
<keyword evidence="7" id="KW-0012">Acyltransferase</keyword>
<dbReference type="Gene3D" id="3.30.70.3290">
    <property type="match status" value="1"/>
</dbReference>
<dbReference type="InterPro" id="IPR020843">
    <property type="entry name" value="ER"/>
</dbReference>
<dbReference type="Pfam" id="PF00550">
    <property type="entry name" value="PP-binding"/>
    <property type="match status" value="1"/>
</dbReference>
<dbReference type="InterPro" id="IPR032821">
    <property type="entry name" value="PKS_assoc"/>
</dbReference>
<dbReference type="InterPro" id="IPR020841">
    <property type="entry name" value="PKS_Beta-ketoAc_synthase_dom"/>
</dbReference>
<dbReference type="SUPFAM" id="SSF50129">
    <property type="entry name" value="GroES-like"/>
    <property type="match status" value="1"/>
</dbReference>
<keyword evidence="2" id="KW-0597">Phosphoprotein</keyword>
<keyword evidence="6" id="KW-0511">Multifunctional enzyme</keyword>
<dbReference type="InterPro" id="IPR057326">
    <property type="entry name" value="KR_dom"/>
</dbReference>
<sequence length="2495" mass="275743">MGEMLEPIAIVGTGCRLPGDVNNTNDFWDLLMEGRSGYSDMPKDRMNIDAWYHPERVRPGSIVSKGGFFCQHDLHEFDNNFFGITAVEASTMDPAHKQLLEAAYEAFESASVSLEELKGSNTGAYVGNFGLDEALKAMKDSEYLSTYTSTGTGGTILSNRISYVFDLKGPSFTLDTACSSSLYALHLACAGLRNGDCSSALVCAPNAIRSVEAHLMSSRLGAISKTSRCHTFDEQADGYARADGFCATYIMRLSTALERKLPIRAIVRGTAIGANGTGVGSTHPDSMGQAAVIRKCYASAGLGDLSQTGYFECHGTGTPVGDPIETNAVSSVFAATRTRQDPLLIGSVKTNLGHSEAAAGLTALLKVSLAIEKGVIPGTIDVTKVNPAIKLDEWKLKIVTQPTSWPTNIPIRRASVNSFGYGGANAHIILESVASVLDEFKLTLRNSLPVSSRSLNTLSAPTGDDSDEERGSGRSTPPTSDDDSTIKDQLHHKNLPKMIVCSAKNETSLGLTIETVQDILKRPTAAEDVAFTLARRSKFKHRAVAIVSNEQEPVFVTGKVTKGATKLGFIFTGQGAQWPEMGKDLLSITEFRAAIRKIDEVLATLPLAPTWTVEEMMMADLSADEMDEPSVAQLLSIAVELALVDLLAKWKIVPELVGGHSAGEIAAAYCGGYLTRLEAVAVAYYRGHAVSKTSQPPGAMLAVGISAKAAEKLLPADGTVVVGAINSPRSVTLSGNADSIHEIQKDLEARKVFNRLLATKGRSYHSPYMESAAEAYSQPLQTLAQDRSAPQVRAEFFSTVTGSRWSEKEIPMSYWRQNMERPVLFYQAVAEMRKAGMTHAVEIGPHSSLRSPILDVIKSLQSTDPSSFQYLGAMKRKDDCIRTVLDVAAQLNLSGFDVDVDRVNGERGTLILDFPGYTWDHSSKYVSEGRVDREWRFREHPRHDLLGSKTPGSALSVTIWRNVLSLTTVPWMRDHKVGEHYVFPAAGFMSMAVEALRQALSGEIEHTTGVAGVLLIEDIDIGAAMMVDEEIEIFFTLKKQHLGSTTVSSQWWEFSISSVKDALSTEHAKGRISWAPESEQYGYPVLPPSTLPFRERVPASYWYEELTKTKGLIFGKSFQRISDVDLDLHEHRARAAINLSTDPELTGMGYESDYVVHPTVLDNCLQLSVLAAGKGDSHQAYVPVSVNRLTIFDKQTRRVASPVDRPSARLEASGQHVGFKGLYGSVELRDPNSGQMMISLEGLRLVGIPASIDPGPREPFWRLAWDDDYNAITKKNEDLYFPQEKYWPKQYNYSRKRRVYFVEMAIRQFSQRYPELLTSEPVNVENKHFMTWVHWLLREIERDHPKMYHMTPEERDIEIEKERPLAPPGTEWTWALYDNLHRIIRGEISVLDIATDNELLGKFYATQLIYDKFTRVVEILGYKKPGMRILEIKAGTGSATEFILNSLTTGGTKRYSQFIYTDISTSFFIHASERFSQFEDIEYRVYDMDRDPEEQGYEAGSFDLVIASCTVHVTANITHALQSIRKLLKVGGKLLLSEITAEWHNQTFSMGMLPGFYKGYDEGRTRHPFWSPEQWIEAFPKAHFQTELSVNNIPQDHGFTVLCASAVPIPSPDSPVPQAPQRESGITLVHLGNPGVITEHLTNLAWAEGLAVHQRALVQPGCQVTADWIGSKRIIVLAELERYIWPTITEAEWTEFQKMMRAGESILWVTQGGLMAGEDPQAALVNGFFQCLDINPNIRAASMDFEKSSSQDLDMAWDILHRERMLTSETDKQFRQHQGKWVIPRLVPDQRLNKDFNLVHHLDQRFTETPMKDIGPVRIGTTDAGRLSALVFRPDHEVLSSSLNSHEVQVDVRAVGMNMVELSALTGGYDTNDSSSEFAGFITHVGSGVHGLRVGDRVFGLYGGKFGNVLRLPALACQKARGDESFEQLATLPSAYCTAVYAIETAGRLQPGETADIYVTAGSESKRQLLQDMGIPADHIFDSRGTGAYRKLKAATGGHGFDLVLNTSSGDYFHSVSLPLVAPMGRFIELKKNDILDKGTINLKHFNEGATLIPVDMHYICHHKPEVLFLLMKAVGKLYHAGQIDPLPVHSYPVSQVSQAYTEFSRFQHTGKLVLSYDPDHEIPYLHEPTPVRFDPNAAYLIVGGLRGIGSHLSKWMVRQGAKHLVVLARSPTVNGPEEVQKTISHLTEMGAVVHTVQGSVCDRHDVERAFTVSGLPIRGVVNSALVLRNMDFARLTAESVHDTFRPKLEGNENLYAVSQKLDLPLDFFIMLSSLTSISHAATQASYSAANCFMDEYARHLRRRGVRATSIPLGVIGDVGFMSRHQHNMMHLMRNGHYVTVGSELMEQFAVALFHSEPADSWGVENPVALGTEPAKLRQLVDSGNVPEPLWDRDVRWGIIGVHAMSQGSRSGAGLGAGASATKVKDLVIERLAKLLWLPMDKLKPDTSLSALGIDSMIASEFWHWVYQTFKKNIGIMDLLGSDMTPEKLATLLEE</sequence>
<evidence type="ECO:0000313" key="14">
    <source>
        <dbReference type="Proteomes" id="UP000191342"/>
    </source>
</evidence>
<evidence type="ECO:0000256" key="1">
    <source>
        <dbReference type="ARBA" id="ARBA00022450"/>
    </source>
</evidence>
<dbReference type="InterPro" id="IPR013217">
    <property type="entry name" value="Methyltransf_12"/>
</dbReference>
<dbReference type="InterPro" id="IPR014030">
    <property type="entry name" value="Ketoacyl_synth_N"/>
</dbReference>
<dbReference type="InterPro" id="IPR001227">
    <property type="entry name" value="Ac_transferase_dom_sf"/>
</dbReference>
<dbReference type="Gene3D" id="3.40.366.10">
    <property type="entry name" value="Malonyl-Coenzyme A Acyl Carrier Protein, domain 2"/>
    <property type="match status" value="1"/>
</dbReference>
<dbReference type="GO" id="GO:1901336">
    <property type="term" value="P:lactone biosynthetic process"/>
    <property type="evidence" value="ECO:0007669"/>
    <property type="project" value="UniProtKB-ARBA"/>
</dbReference>
<keyword evidence="5" id="KW-0560">Oxidoreductase</keyword>
<dbReference type="Pfam" id="PF00109">
    <property type="entry name" value="ketoacyl-synt"/>
    <property type="match status" value="1"/>
</dbReference>
<keyword evidence="3" id="KW-0808">Transferase</keyword>
<dbReference type="Gene3D" id="3.40.50.150">
    <property type="entry name" value="Vaccinia Virus protein VP39"/>
    <property type="match status" value="1"/>
</dbReference>
<feature type="domain" description="PKS/mFAS DH" evidence="12">
    <location>
        <begin position="943"/>
        <end position="1254"/>
    </location>
</feature>
<evidence type="ECO:0000256" key="9">
    <source>
        <dbReference type="SAM" id="MobiDB-lite"/>
    </source>
</evidence>
<evidence type="ECO:0000256" key="4">
    <source>
        <dbReference type="ARBA" id="ARBA00022857"/>
    </source>
</evidence>
<dbReference type="Gene3D" id="3.40.47.10">
    <property type="match status" value="1"/>
</dbReference>
<feature type="active site" description="Proton acceptor; for dehydratase activity" evidence="8">
    <location>
        <position position="975"/>
    </location>
</feature>
<evidence type="ECO:0000256" key="6">
    <source>
        <dbReference type="ARBA" id="ARBA00023268"/>
    </source>
</evidence>
<dbReference type="GO" id="GO:0044550">
    <property type="term" value="P:secondary metabolite biosynthetic process"/>
    <property type="evidence" value="ECO:0007669"/>
    <property type="project" value="TreeGrafter"/>
</dbReference>
<dbReference type="InterPro" id="IPR036736">
    <property type="entry name" value="ACP-like_sf"/>
</dbReference>
<accession>A0A1V6TDL9</accession>
<evidence type="ECO:0000256" key="8">
    <source>
        <dbReference type="PROSITE-ProRule" id="PRU01363"/>
    </source>
</evidence>
<dbReference type="SMART" id="SM00827">
    <property type="entry name" value="PKS_AT"/>
    <property type="match status" value="1"/>
</dbReference>
<dbReference type="SMART" id="SM00826">
    <property type="entry name" value="PKS_DH"/>
    <property type="match status" value="1"/>
</dbReference>
<feature type="region of interest" description="Disordered" evidence="9">
    <location>
        <begin position="453"/>
        <end position="489"/>
    </location>
</feature>
<feature type="active site" description="Proton donor; for dehydratase activity" evidence="8">
    <location>
        <position position="1162"/>
    </location>
</feature>
<dbReference type="Pfam" id="PF14765">
    <property type="entry name" value="PS-DH"/>
    <property type="match status" value="1"/>
</dbReference>
<feature type="region of interest" description="N-terminal hotdog fold" evidence="8">
    <location>
        <begin position="943"/>
        <end position="1079"/>
    </location>
</feature>
<dbReference type="Pfam" id="PF08242">
    <property type="entry name" value="Methyltransf_12"/>
    <property type="match status" value="1"/>
</dbReference>
<reference evidence="14" key="1">
    <citation type="journal article" date="2017" name="Nat. Microbiol.">
        <title>Global analysis of biosynthetic gene clusters reveals vast potential of secondary metabolite production in Penicillium species.</title>
        <authorList>
            <person name="Nielsen J.C."/>
            <person name="Grijseels S."/>
            <person name="Prigent S."/>
            <person name="Ji B."/>
            <person name="Dainat J."/>
            <person name="Nielsen K.F."/>
            <person name="Frisvad J.C."/>
            <person name="Workman M."/>
            <person name="Nielsen J."/>
        </authorList>
    </citation>
    <scope>NUCLEOTIDE SEQUENCE [LARGE SCALE GENOMIC DNA]</scope>
    <source>
        <strain evidence="14">IBT 14082</strain>
    </source>
</reference>
<dbReference type="Pfam" id="PF00698">
    <property type="entry name" value="Acyl_transf_1"/>
    <property type="match status" value="1"/>
</dbReference>
<name>A0A1V6TDL9_9EURO</name>
<dbReference type="Gene3D" id="3.40.50.720">
    <property type="entry name" value="NAD(P)-binding Rossmann-like Domain"/>
    <property type="match status" value="2"/>
</dbReference>
<dbReference type="InterPro" id="IPR014031">
    <property type="entry name" value="Ketoacyl_synth_C"/>
</dbReference>
<dbReference type="PANTHER" id="PTHR43775:SF50">
    <property type="entry name" value="HIGHLY REDUCING POLYKETIDE SYNTHASE SRDA"/>
    <property type="match status" value="1"/>
</dbReference>
<dbReference type="InterPro" id="IPR020807">
    <property type="entry name" value="PKS_DH"/>
</dbReference>
<dbReference type="SUPFAM" id="SSF47336">
    <property type="entry name" value="ACP-like"/>
    <property type="match status" value="1"/>
</dbReference>
<dbReference type="Pfam" id="PF13602">
    <property type="entry name" value="ADH_zinc_N_2"/>
    <property type="match status" value="1"/>
</dbReference>
<dbReference type="PANTHER" id="PTHR43775">
    <property type="entry name" value="FATTY ACID SYNTHASE"/>
    <property type="match status" value="1"/>
</dbReference>
<dbReference type="Pfam" id="PF08659">
    <property type="entry name" value="KR"/>
    <property type="match status" value="1"/>
</dbReference>
<dbReference type="InterPro" id="IPR013154">
    <property type="entry name" value="ADH-like_N"/>
</dbReference>
<dbReference type="CDD" id="cd05195">
    <property type="entry name" value="enoyl_red"/>
    <property type="match status" value="1"/>
</dbReference>
<dbReference type="Proteomes" id="UP000191342">
    <property type="component" value="Unassembled WGS sequence"/>
</dbReference>
<dbReference type="Gene3D" id="3.90.180.10">
    <property type="entry name" value="Medium-chain alcohol dehydrogenases, catalytic domain"/>
    <property type="match status" value="2"/>
</dbReference>
<dbReference type="PROSITE" id="PS50075">
    <property type="entry name" value="CARRIER"/>
    <property type="match status" value="1"/>
</dbReference>
<feature type="domain" description="Carrier" evidence="10">
    <location>
        <begin position="2419"/>
        <end position="2495"/>
    </location>
</feature>
<evidence type="ECO:0000259" key="10">
    <source>
        <dbReference type="PROSITE" id="PS50075"/>
    </source>
</evidence>
<dbReference type="InterPro" id="IPR050091">
    <property type="entry name" value="PKS_NRPS_Biosynth_Enz"/>
</dbReference>
<dbReference type="SMART" id="SM00825">
    <property type="entry name" value="PKS_KS"/>
    <property type="match status" value="1"/>
</dbReference>
<dbReference type="GO" id="GO:0004315">
    <property type="term" value="F:3-oxoacyl-[acyl-carrier-protein] synthase activity"/>
    <property type="evidence" value="ECO:0007669"/>
    <property type="project" value="InterPro"/>
</dbReference>
<evidence type="ECO:0000256" key="7">
    <source>
        <dbReference type="ARBA" id="ARBA00023315"/>
    </source>
</evidence>
<dbReference type="GO" id="GO:0004312">
    <property type="term" value="F:fatty acid synthase activity"/>
    <property type="evidence" value="ECO:0007669"/>
    <property type="project" value="TreeGrafter"/>
</dbReference>
<dbReference type="Gene3D" id="1.10.1200.10">
    <property type="entry name" value="ACP-like"/>
    <property type="match status" value="1"/>
</dbReference>
<dbReference type="InterPro" id="IPR016039">
    <property type="entry name" value="Thiolase-like"/>
</dbReference>
<dbReference type="SUPFAM" id="SSF53901">
    <property type="entry name" value="Thiolase-like"/>
    <property type="match status" value="1"/>
</dbReference>
<dbReference type="InterPro" id="IPR049552">
    <property type="entry name" value="PKS_DH_N"/>
</dbReference>
<dbReference type="InterPro" id="IPR049551">
    <property type="entry name" value="PKS_DH_C"/>
</dbReference>
<evidence type="ECO:0000259" key="12">
    <source>
        <dbReference type="PROSITE" id="PS52019"/>
    </source>
</evidence>
<dbReference type="Pfam" id="PF02801">
    <property type="entry name" value="Ketoacyl-synt_C"/>
    <property type="match status" value="1"/>
</dbReference>
<keyword evidence="4" id="KW-0521">NADP</keyword>
<dbReference type="InterPro" id="IPR018201">
    <property type="entry name" value="Ketoacyl_synth_AS"/>
</dbReference>
<dbReference type="SUPFAM" id="SSF55048">
    <property type="entry name" value="Probable ACP-binding domain of malonyl-CoA ACP transacylase"/>
    <property type="match status" value="1"/>
</dbReference>
<dbReference type="InterPro" id="IPR013968">
    <property type="entry name" value="PKS_KR"/>
</dbReference>
<dbReference type="SMART" id="SM00829">
    <property type="entry name" value="PKS_ER"/>
    <property type="match status" value="1"/>
</dbReference>
<evidence type="ECO:0000259" key="11">
    <source>
        <dbReference type="PROSITE" id="PS52004"/>
    </source>
</evidence>
<dbReference type="Pfam" id="PF16197">
    <property type="entry name" value="KAsynt_C_assoc"/>
    <property type="match status" value="1"/>
</dbReference>
<dbReference type="Pfam" id="PF21089">
    <property type="entry name" value="PKS_DH_N"/>
    <property type="match status" value="1"/>
</dbReference>
<organism evidence="13 14">
    <name type="scientific">Penicillium flavigenum</name>
    <dbReference type="NCBI Taxonomy" id="254877"/>
    <lineage>
        <taxon>Eukaryota</taxon>
        <taxon>Fungi</taxon>
        <taxon>Dikarya</taxon>
        <taxon>Ascomycota</taxon>
        <taxon>Pezizomycotina</taxon>
        <taxon>Eurotiomycetes</taxon>
        <taxon>Eurotiomycetidae</taxon>
        <taxon>Eurotiales</taxon>
        <taxon>Aspergillaceae</taxon>
        <taxon>Penicillium</taxon>
    </lineage>
</organism>
<dbReference type="CDD" id="cd00833">
    <property type="entry name" value="PKS"/>
    <property type="match status" value="1"/>
</dbReference>
<evidence type="ECO:0000256" key="5">
    <source>
        <dbReference type="ARBA" id="ARBA00023002"/>
    </source>
</evidence>
<dbReference type="SMART" id="SM00822">
    <property type="entry name" value="PKS_KR"/>
    <property type="match status" value="1"/>
</dbReference>
<dbReference type="SUPFAM" id="SSF51735">
    <property type="entry name" value="NAD(P)-binding Rossmann-fold domains"/>
    <property type="match status" value="2"/>
</dbReference>
<feature type="region of interest" description="C-terminal hotdog fold" evidence="8">
    <location>
        <begin position="1094"/>
        <end position="1254"/>
    </location>
</feature>
<dbReference type="InterPro" id="IPR009081">
    <property type="entry name" value="PP-bd_ACP"/>
</dbReference>
<dbReference type="InterPro" id="IPR014043">
    <property type="entry name" value="Acyl_transferase_dom"/>
</dbReference>
<protein>
    <submittedName>
        <fullName evidence="13">Uncharacterized protein</fullName>
    </submittedName>
</protein>